<evidence type="ECO:0000313" key="2">
    <source>
        <dbReference type="Proteomes" id="UP001064048"/>
    </source>
</evidence>
<protein>
    <submittedName>
        <fullName evidence="1">Uncharacterized protein</fullName>
    </submittedName>
</protein>
<gene>
    <name evidence="1" type="ORF">MSG28_001690</name>
</gene>
<comment type="caution">
    <text evidence="1">The sequence shown here is derived from an EMBL/GenBank/DDBJ whole genome shotgun (WGS) entry which is preliminary data.</text>
</comment>
<dbReference type="Proteomes" id="UP001064048">
    <property type="component" value="Chromosome 2"/>
</dbReference>
<keyword evidence="2" id="KW-1185">Reference proteome</keyword>
<evidence type="ECO:0000313" key="1">
    <source>
        <dbReference type="EMBL" id="KAI8440356.1"/>
    </source>
</evidence>
<sequence>MALDKSTPLGRSRYWSGFAVARCSECCVIPVIIVFENLTCSVHDVSIVPGLPYFIQPLVHESNSDRATSSARTRKLTNELPVRAHDVARTNHGYPFAPVMKPRQSNVHEFSPKHSNLYHYHEFTVIALDSDGEPRVGGAQEWGATVTVKSSSNLVSSYPGESSKQIRSRSPDATAQESWCGSFRAQNKISDFYQSWGWLSFNASFDAWARAGQRDCQSEIMRNIANKLVERPIGMEPVIIIIINQKTSTTAGQKFPSKNGRGQLPSHAPSWYAHHQNINNIRESLPMPGPLNIDDTPFDGVVKFGLPSLKTVQYLFLKQPIYVPLGTGLLSEQEGLGHSSHAGQCGLGTSHAPLNRFTVCPTSCARCARDDLLLLVRASRRAPVLDESDGEVMDCTPPNLREKVNLAMENMLPHKSKELYMKIYDAFMYWRKETKTSSFSENVALVLGINGACGCLELTNISINDVEHHNNMILVKLRDTKTKIDRMFVVRDEHVTI</sequence>
<name>A0ACC0KW93_CHOFU</name>
<proteinExistence type="predicted"/>
<dbReference type="EMBL" id="CM046102">
    <property type="protein sequence ID" value="KAI8440356.1"/>
    <property type="molecule type" value="Genomic_DNA"/>
</dbReference>
<organism evidence="1 2">
    <name type="scientific">Choristoneura fumiferana</name>
    <name type="common">Spruce budworm moth</name>
    <name type="synonym">Archips fumiferana</name>
    <dbReference type="NCBI Taxonomy" id="7141"/>
    <lineage>
        <taxon>Eukaryota</taxon>
        <taxon>Metazoa</taxon>
        <taxon>Ecdysozoa</taxon>
        <taxon>Arthropoda</taxon>
        <taxon>Hexapoda</taxon>
        <taxon>Insecta</taxon>
        <taxon>Pterygota</taxon>
        <taxon>Neoptera</taxon>
        <taxon>Endopterygota</taxon>
        <taxon>Lepidoptera</taxon>
        <taxon>Glossata</taxon>
        <taxon>Ditrysia</taxon>
        <taxon>Tortricoidea</taxon>
        <taxon>Tortricidae</taxon>
        <taxon>Tortricinae</taxon>
        <taxon>Choristoneura</taxon>
    </lineage>
</organism>
<reference evidence="1 2" key="1">
    <citation type="journal article" date="2022" name="Genome Biol. Evol.">
        <title>The Spruce Budworm Genome: Reconstructing the Evolutionary History of Antifreeze Proteins.</title>
        <authorList>
            <person name="Beliveau C."/>
            <person name="Gagne P."/>
            <person name="Picq S."/>
            <person name="Vernygora O."/>
            <person name="Keeling C.I."/>
            <person name="Pinkney K."/>
            <person name="Doucet D."/>
            <person name="Wen F."/>
            <person name="Johnston J.S."/>
            <person name="Maaroufi H."/>
            <person name="Boyle B."/>
            <person name="Laroche J."/>
            <person name="Dewar K."/>
            <person name="Juretic N."/>
            <person name="Blackburn G."/>
            <person name="Nisole A."/>
            <person name="Brunet B."/>
            <person name="Brandao M."/>
            <person name="Lumley L."/>
            <person name="Duan J."/>
            <person name="Quan G."/>
            <person name="Lucarotti C.J."/>
            <person name="Roe A.D."/>
            <person name="Sperling F.A.H."/>
            <person name="Levesque R.C."/>
            <person name="Cusson M."/>
        </authorList>
    </citation>
    <scope>NUCLEOTIDE SEQUENCE [LARGE SCALE GENOMIC DNA]</scope>
    <source>
        <strain evidence="1">Glfc:IPQL:Cfum</strain>
    </source>
</reference>
<accession>A0ACC0KW93</accession>